<dbReference type="SUPFAM" id="SSF49785">
    <property type="entry name" value="Galactose-binding domain-like"/>
    <property type="match status" value="1"/>
</dbReference>
<keyword evidence="2" id="KW-0858">Xylan degradation</keyword>
<proteinExistence type="inferred from homology"/>
<evidence type="ECO:0000259" key="8">
    <source>
        <dbReference type="SMART" id="SM00606"/>
    </source>
</evidence>
<dbReference type="SMART" id="SM00606">
    <property type="entry name" value="CBD_IV"/>
    <property type="match status" value="1"/>
</dbReference>
<dbReference type="InterPro" id="IPR006584">
    <property type="entry name" value="Cellulose-bd_IV"/>
</dbReference>
<evidence type="ECO:0000256" key="4">
    <source>
        <dbReference type="ARBA" id="ARBA00022801"/>
    </source>
</evidence>
<dbReference type="GO" id="GO:0030246">
    <property type="term" value="F:carbohydrate binding"/>
    <property type="evidence" value="ECO:0007669"/>
    <property type="project" value="InterPro"/>
</dbReference>
<dbReference type="Gene3D" id="2.60.120.260">
    <property type="entry name" value="Galactose-binding domain-like"/>
    <property type="match status" value="1"/>
</dbReference>
<dbReference type="SUPFAM" id="SSF51445">
    <property type="entry name" value="(Trans)glycosidases"/>
    <property type="match status" value="1"/>
</dbReference>
<evidence type="ECO:0000256" key="5">
    <source>
        <dbReference type="ARBA" id="ARBA00023277"/>
    </source>
</evidence>
<dbReference type="InterPro" id="IPR052176">
    <property type="entry name" value="Glycosyl_Hydrlase_43_Enz"/>
</dbReference>
<dbReference type="Pfam" id="PF04616">
    <property type="entry name" value="Glyco_hydro_43"/>
    <property type="match status" value="1"/>
</dbReference>
<dbReference type="InterPro" id="IPR023296">
    <property type="entry name" value="Glyco_hydro_beta-prop_sf"/>
</dbReference>
<dbReference type="InterPro" id="IPR013780">
    <property type="entry name" value="Glyco_hydro_b"/>
</dbReference>
<keyword evidence="4 9" id="KW-0378">Hydrolase</keyword>
<sequence length="966" mass="107242">MKRMITLLYATALTGCIPLCAQRTANVSLDPETKFQKIDGFGGCGMNGQWADVYTQEQVDLLWGPDGMGYNIMRIRINPDESNWKSYVNAVKWAKAHGATVFASPWTPPYRFKVGAEQTWGESSNHGHINTDSIESYAKWLERYRQFMEDQGAAIDILSVQNESDYDPEGYEGCLYTVDEMTRMVTALRQHLSPECKVMAPECFGWDSHKYNRELVKSAAMRNSIDIWGNHIYGVNDMTYVDYVRSLTKRPIWMTEYIFDEDKVGTWESACEFQEQIDSCMRAGFSAYVYYNMINHMFGDGKGGGNASELSTFAYVLGHYARYATGMTRIKSSFSDKGKTPVNGSAYVSENGDTLSLFVLNRSSEPVKLKASLPFESRQVYAALTNATRNRFVQDVSTQYAGTASPEINLLGNAFYTLQFIRTEAETPEPSEPTVMEAYKKTTEVNPLNPYCFCADPTSVEYEGRLYVYGTNDQQEFDATGGLTSNTYGKIRSLVMMSTEDLVNWTYHGTIDMTAVCGQWLNASWAPSIVSREEADGKTHFYLYFSNSGGGVGVITSTSPLGPWTDPLGKNLISGSTPGLGLCSTPFDPGVVIDNDGTGWLAFGGGNPNAEGTELMPGNARIVRLGKDMISLDSDIMPIPAPYHFEANELNVMGGKLVYSYCTSWRPRTDWPSYGNSLDAPTSCSMCYMTSDTPLDPDSWTYKGEYLANPGTFGYPYGNNHSHLQKFGNAYYLLYHTQGLEQQMAINGGYRSIAMNKCTVVERSQRINAVTASPTGVLQLTAKRVDPFVLQQAENLCTAAGVNAESYGETGNTRICIPQSGGWTMVKGVVFGTDGIEKFTANLQGEGTLEIRLDDIEAEPVASLDFSTPEAAEVSIDCPTSITGSHDVYFLFTETRGEVKFDTWQFDGKGPDAITNTEMEDSTPLRYEYYLPNGIRLTERPATGMYIRKAYYSDGSVKTDKKFSEQ</sequence>
<feature type="chain" id="PRO_5026760422" evidence="7">
    <location>
        <begin position="22"/>
        <end position="966"/>
    </location>
</feature>
<dbReference type="InterPro" id="IPR017853">
    <property type="entry name" value="GH"/>
</dbReference>
<dbReference type="CDD" id="cd09003">
    <property type="entry name" value="GH43_XynD-like"/>
    <property type="match status" value="1"/>
</dbReference>
<feature type="domain" description="Cellulose binding type IV" evidence="8">
    <location>
        <begin position="784"/>
        <end position="908"/>
    </location>
</feature>
<evidence type="ECO:0000256" key="6">
    <source>
        <dbReference type="ARBA" id="ARBA00023295"/>
    </source>
</evidence>
<evidence type="ECO:0000256" key="7">
    <source>
        <dbReference type="SAM" id="SignalP"/>
    </source>
</evidence>
<evidence type="ECO:0000256" key="2">
    <source>
        <dbReference type="ARBA" id="ARBA00022651"/>
    </source>
</evidence>
<keyword evidence="3 7" id="KW-0732">Signal</keyword>
<dbReference type="PANTHER" id="PTHR43772">
    <property type="entry name" value="ENDO-1,4-BETA-XYLANASE"/>
    <property type="match status" value="1"/>
</dbReference>
<evidence type="ECO:0000256" key="1">
    <source>
        <dbReference type="ARBA" id="ARBA00009865"/>
    </source>
</evidence>
<dbReference type="CDD" id="cd04084">
    <property type="entry name" value="CBM6_xylanase-like"/>
    <property type="match status" value="1"/>
</dbReference>
<dbReference type="InterPro" id="IPR005084">
    <property type="entry name" value="CBM6"/>
</dbReference>
<dbReference type="Pfam" id="PF03422">
    <property type="entry name" value="CBM_6"/>
    <property type="match status" value="1"/>
</dbReference>
<name>A0A6N3BYT7_9BACT</name>
<keyword evidence="5" id="KW-0119">Carbohydrate metabolism</keyword>
<reference evidence="9" key="1">
    <citation type="submission" date="2019-11" db="EMBL/GenBank/DDBJ databases">
        <authorList>
            <person name="Feng L."/>
        </authorList>
    </citation>
    <scope>NUCLEOTIDE SEQUENCE</scope>
    <source>
        <strain evidence="9">PclaraLFYP37</strain>
    </source>
</reference>
<comment type="similarity">
    <text evidence="1">Belongs to the glycosyl hydrolase 43 family.</text>
</comment>
<dbReference type="Gene3D" id="2.115.10.20">
    <property type="entry name" value="Glycosyl hydrolase domain, family 43"/>
    <property type="match status" value="1"/>
</dbReference>
<keyword evidence="2" id="KW-0624">Polysaccharide degradation</keyword>
<dbReference type="InterPro" id="IPR008979">
    <property type="entry name" value="Galactose-bd-like_sf"/>
</dbReference>
<protein>
    <submittedName>
        <fullName evidence="9">Arabinoxylan arabinofuranohydrolase</fullName>
        <ecNumber evidence="9">3.2.1.55</ecNumber>
    </submittedName>
</protein>
<dbReference type="GO" id="GO:0045493">
    <property type="term" value="P:xylan catabolic process"/>
    <property type="evidence" value="ECO:0007669"/>
    <property type="project" value="UniProtKB-KW"/>
</dbReference>
<dbReference type="AlphaFoldDB" id="A0A6N3BYT7"/>
<evidence type="ECO:0000256" key="3">
    <source>
        <dbReference type="ARBA" id="ARBA00022729"/>
    </source>
</evidence>
<dbReference type="EMBL" id="CACRUT010000013">
    <property type="protein sequence ID" value="VYU05813.1"/>
    <property type="molecule type" value="Genomic_DNA"/>
</dbReference>
<dbReference type="EC" id="3.2.1.55" evidence="9"/>
<organism evidence="9">
    <name type="scientific">Paraprevotella clara</name>
    <dbReference type="NCBI Taxonomy" id="454154"/>
    <lineage>
        <taxon>Bacteria</taxon>
        <taxon>Pseudomonadati</taxon>
        <taxon>Bacteroidota</taxon>
        <taxon>Bacteroidia</taxon>
        <taxon>Bacteroidales</taxon>
        <taxon>Prevotellaceae</taxon>
        <taxon>Paraprevotella</taxon>
    </lineage>
</organism>
<evidence type="ECO:0000313" key="9">
    <source>
        <dbReference type="EMBL" id="VYU05813.1"/>
    </source>
</evidence>
<dbReference type="Gene3D" id="2.60.40.1180">
    <property type="entry name" value="Golgi alpha-mannosidase II"/>
    <property type="match status" value="1"/>
</dbReference>
<keyword evidence="6 9" id="KW-0326">Glycosidase</keyword>
<feature type="signal peptide" evidence="7">
    <location>
        <begin position="1"/>
        <end position="21"/>
    </location>
</feature>
<dbReference type="SUPFAM" id="SSF75005">
    <property type="entry name" value="Arabinanase/levansucrase/invertase"/>
    <property type="match status" value="1"/>
</dbReference>
<dbReference type="Gene3D" id="3.20.20.80">
    <property type="entry name" value="Glycosidases"/>
    <property type="match status" value="1"/>
</dbReference>
<accession>A0A6N3BYT7</accession>
<dbReference type="RefSeq" id="WP_412441653.1">
    <property type="nucleotide sequence ID" value="NZ_CACRUT010000013.1"/>
</dbReference>
<dbReference type="PANTHER" id="PTHR43772:SF2">
    <property type="entry name" value="PUTATIVE (AFU_ORTHOLOGUE AFUA_2G04480)-RELATED"/>
    <property type="match status" value="1"/>
</dbReference>
<dbReference type="PROSITE" id="PS51257">
    <property type="entry name" value="PROKAR_LIPOPROTEIN"/>
    <property type="match status" value="1"/>
</dbReference>
<dbReference type="GO" id="GO:0046556">
    <property type="term" value="F:alpha-L-arabinofuranosidase activity"/>
    <property type="evidence" value="ECO:0007669"/>
    <property type="project" value="UniProtKB-EC"/>
</dbReference>
<dbReference type="InterPro" id="IPR006710">
    <property type="entry name" value="Glyco_hydro_43"/>
</dbReference>
<gene>
    <name evidence="9" type="primary">xynD_6</name>
    <name evidence="9" type="ORF">PCLFYP37_01799</name>
</gene>